<evidence type="ECO:0000313" key="2">
    <source>
        <dbReference type="Proteomes" id="UP001172680"/>
    </source>
</evidence>
<gene>
    <name evidence="1" type="ORF">H2199_005208</name>
</gene>
<organism evidence="1 2">
    <name type="scientific">Coniosporium tulheliwenetii</name>
    <dbReference type="NCBI Taxonomy" id="3383036"/>
    <lineage>
        <taxon>Eukaryota</taxon>
        <taxon>Fungi</taxon>
        <taxon>Dikarya</taxon>
        <taxon>Ascomycota</taxon>
        <taxon>Pezizomycotina</taxon>
        <taxon>Dothideomycetes</taxon>
        <taxon>Dothideomycetes incertae sedis</taxon>
        <taxon>Coniosporium</taxon>
    </lineage>
</organism>
<evidence type="ECO:0000313" key="1">
    <source>
        <dbReference type="EMBL" id="KAJ9641993.1"/>
    </source>
</evidence>
<accession>A0ACC2Z385</accession>
<sequence length="238" mass="26679">MFGLQEAKRIRRAELYSRQSSPRSSPDPALTELLRSRVQQDFDTIEHPIQVQNNGENCEQSEDELEFRLFAAPPTVATSGLQRIRLRSPPYYFTGELSQAELELLESVAVSGDDVIKRSRSPWPGSTYAWKVTVVSATGKVRRNTAEEVQPDKAVSKRKRIGKKHRIALRKKAQAEAEKKAAATRTAAEREATEREKRTRRNRGKKVKKKEKEKAKKTAAKIGDVPVGTQTGLAADSP</sequence>
<reference evidence="1" key="1">
    <citation type="submission" date="2022-10" db="EMBL/GenBank/DDBJ databases">
        <title>Culturing micro-colonial fungi from biological soil crusts in the Mojave desert and describing Neophaeococcomyces mojavensis, and introducing the new genera and species Taxawa tesnikishii.</title>
        <authorList>
            <person name="Kurbessoian T."/>
            <person name="Stajich J.E."/>
        </authorList>
    </citation>
    <scope>NUCLEOTIDE SEQUENCE</scope>
    <source>
        <strain evidence="1">JES_115</strain>
    </source>
</reference>
<dbReference type="EMBL" id="JAPDRP010000014">
    <property type="protein sequence ID" value="KAJ9641993.1"/>
    <property type="molecule type" value="Genomic_DNA"/>
</dbReference>
<protein>
    <submittedName>
        <fullName evidence="1">Uncharacterized protein</fullName>
    </submittedName>
</protein>
<name>A0ACC2Z385_9PEZI</name>
<keyword evidence="2" id="KW-1185">Reference proteome</keyword>
<comment type="caution">
    <text evidence="1">The sequence shown here is derived from an EMBL/GenBank/DDBJ whole genome shotgun (WGS) entry which is preliminary data.</text>
</comment>
<proteinExistence type="predicted"/>
<dbReference type="Proteomes" id="UP001172680">
    <property type="component" value="Unassembled WGS sequence"/>
</dbReference>